<keyword evidence="3" id="KW-1185">Reference proteome</keyword>
<name>A0A4U7N4F6_9RHOB</name>
<dbReference type="InterPro" id="IPR024930">
    <property type="entry name" value="Skp_dom_sf"/>
</dbReference>
<comment type="caution">
    <text evidence="2">The sequence shown here is derived from an EMBL/GenBank/DDBJ whole genome shotgun (WGS) entry which is preliminary data.</text>
</comment>
<dbReference type="GO" id="GO:0051082">
    <property type="term" value="F:unfolded protein binding"/>
    <property type="evidence" value="ECO:0007669"/>
    <property type="project" value="InterPro"/>
</dbReference>
<evidence type="ECO:0000256" key="1">
    <source>
        <dbReference type="SAM" id="SignalP"/>
    </source>
</evidence>
<feature type="signal peptide" evidence="1">
    <location>
        <begin position="1"/>
        <end position="23"/>
    </location>
</feature>
<evidence type="ECO:0000313" key="3">
    <source>
        <dbReference type="Proteomes" id="UP000306575"/>
    </source>
</evidence>
<sequence>MTRQLHILFVVLASFLVSTTVVSQTSDVTVSAILTVESDRLFAESEFGLRVGREIEAAQSILLAENRKIEAELTAEEKALTEKRKQMTAQDFRAVADAFDVRVQDIRRIQDTKAGKIEQLRDQEQVAFVNATRPILVELMQDAGASVIMERRTVLASNDAIDITDRAIARLNLAIGDGAGLRQIP</sequence>
<dbReference type="InterPro" id="IPR005632">
    <property type="entry name" value="Chaperone_Skp"/>
</dbReference>
<reference evidence="2 3" key="1">
    <citation type="submission" date="2019-04" db="EMBL/GenBank/DDBJ databases">
        <title>Genome sequence of Pelagicola litoralis CL-ES2.</title>
        <authorList>
            <person name="Cao J."/>
        </authorList>
    </citation>
    <scope>NUCLEOTIDE SEQUENCE [LARGE SCALE GENOMIC DNA]</scope>
    <source>
        <strain evidence="2 3">CL-ES2</strain>
    </source>
</reference>
<dbReference type="Proteomes" id="UP000306575">
    <property type="component" value="Unassembled WGS sequence"/>
</dbReference>
<gene>
    <name evidence="2" type="ORF">FAP39_10265</name>
</gene>
<dbReference type="AlphaFoldDB" id="A0A4U7N4F6"/>
<dbReference type="Gene3D" id="3.30.910.20">
    <property type="entry name" value="Skp domain"/>
    <property type="match status" value="1"/>
</dbReference>
<keyword evidence="1" id="KW-0732">Signal</keyword>
<dbReference type="SMART" id="SM00935">
    <property type="entry name" value="OmpH"/>
    <property type="match status" value="1"/>
</dbReference>
<dbReference type="Pfam" id="PF03938">
    <property type="entry name" value="OmpH"/>
    <property type="match status" value="1"/>
</dbReference>
<evidence type="ECO:0000313" key="2">
    <source>
        <dbReference type="EMBL" id="TKZ20659.1"/>
    </source>
</evidence>
<dbReference type="EMBL" id="SULI01000010">
    <property type="protein sequence ID" value="TKZ20659.1"/>
    <property type="molecule type" value="Genomic_DNA"/>
</dbReference>
<proteinExistence type="predicted"/>
<accession>A0A4U7N4F6</accession>
<dbReference type="OrthoDB" id="7868372at2"/>
<dbReference type="SUPFAM" id="SSF111384">
    <property type="entry name" value="OmpH-like"/>
    <property type="match status" value="1"/>
</dbReference>
<organism evidence="2 3">
    <name type="scientific">Shimia litoralis</name>
    <dbReference type="NCBI Taxonomy" id="420403"/>
    <lineage>
        <taxon>Bacteria</taxon>
        <taxon>Pseudomonadati</taxon>
        <taxon>Pseudomonadota</taxon>
        <taxon>Alphaproteobacteria</taxon>
        <taxon>Rhodobacterales</taxon>
        <taxon>Roseobacteraceae</taxon>
    </lineage>
</organism>
<dbReference type="RefSeq" id="WP_138016308.1">
    <property type="nucleotide sequence ID" value="NZ_SULI01000010.1"/>
</dbReference>
<feature type="chain" id="PRO_5020629498" evidence="1">
    <location>
        <begin position="24"/>
        <end position="185"/>
    </location>
</feature>
<protein>
    <submittedName>
        <fullName evidence="2">OmpH family outer membrane protein</fullName>
    </submittedName>
</protein>